<reference evidence="1 2" key="1">
    <citation type="submission" date="2015-09" db="EMBL/GenBank/DDBJ databases">
        <title>Draft genome of a European isolate of the apple canker pathogen Neonectria ditissima.</title>
        <authorList>
            <person name="Gomez-Cortecero A."/>
            <person name="Harrison R.J."/>
            <person name="Armitage A.D."/>
        </authorList>
    </citation>
    <scope>NUCLEOTIDE SEQUENCE [LARGE SCALE GENOMIC DNA]</scope>
    <source>
        <strain evidence="1 2">R09/05</strain>
    </source>
</reference>
<proteinExistence type="predicted"/>
<dbReference type="Proteomes" id="UP000050424">
    <property type="component" value="Unassembled WGS sequence"/>
</dbReference>
<accession>A0A0N8H7R1</accession>
<dbReference type="OrthoDB" id="5290015at2759"/>
<protein>
    <submittedName>
        <fullName evidence="1">Uncharacterized protein</fullName>
    </submittedName>
</protein>
<comment type="caution">
    <text evidence="1">The sequence shown here is derived from an EMBL/GenBank/DDBJ whole genome shotgun (WGS) entry which is preliminary data.</text>
</comment>
<keyword evidence="2" id="KW-1185">Reference proteome</keyword>
<evidence type="ECO:0000313" key="2">
    <source>
        <dbReference type="Proteomes" id="UP000050424"/>
    </source>
</evidence>
<name>A0A0N8H7R1_9HYPO</name>
<sequence length="374" mass="41671">MAQQFPLFTTVYGINLLAMSKQVLPPPPPNQPQVVPLEENSWEFTTKQLSGANLACKLAAALNIGLDILESASGRAALAALGNLVVQEWHRTPEFRFAGDVSYMNAYVDHFLFALRKEFPNVVIENLGGPEVLAATRRLPKGQWNGDLWAYRPKSSVGLYFNSGRVEDMKRAAADSKMALRYKHFMFMFGCATSHELCHSFVAYLSQNSADDFGYTPPNVSHLNYGETLRAQGSLRTRSGESGRWFENKLFGGSLEFYEDPRLDSGQVGVAYVLDEEDVAWKIKADAIVSLVQNAKEPQVPFERVYAGITGDDRRRRGLRSLGSTSANSRRQVSQSYMRAAMAPVSHRFMHNVPRSKLVLFALDPRAVRAVAAR</sequence>
<gene>
    <name evidence="1" type="ORF">AK830_g4051</name>
</gene>
<evidence type="ECO:0000313" key="1">
    <source>
        <dbReference type="EMBL" id="KPM42476.1"/>
    </source>
</evidence>
<organism evidence="1 2">
    <name type="scientific">Neonectria ditissima</name>
    <dbReference type="NCBI Taxonomy" id="78410"/>
    <lineage>
        <taxon>Eukaryota</taxon>
        <taxon>Fungi</taxon>
        <taxon>Dikarya</taxon>
        <taxon>Ascomycota</taxon>
        <taxon>Pezizomycotina</taxon>
        <taxon>Sordariomycetes</taxon>
        <taxon>Hypocreomycetidae</taxon>
        <taxon>Hypocreales</taxon>
        <taxon>Nectriaceae</taxon>
        <taxon>Neonectria</taxon>
    </lineage>
</organism>
<dbReference type="EMBL" id="LKCW01000047">
    <property type="protein sequence ID" value="KPM42476.1"/>
    <property type="molecule type" value="Genomic_DNA"/>
</dbReference>
<dbReference type="AlphaFoldDB" id="A0A0N8H7R1"/>